<dbReference type="PIRSF" id="PIRSF000126">
    <property type="entry name" value="11-beta-HSD1"/>
    <property type="match status" value="1"/>
</dbReference>
<evidence type="ECO:0000256" key="3">
    <source>
        <dbReference type="RuleBase" id="RU000363"/>
    </source>
</evidence>
<dbReference type="AlphaFoldDB" id="A0A7D6ZG82"/>
<dbReference type="KEGG" id="nhu:H0264_30750"/>
<reference evidence="5 6" key="1">
    <citation type="submission" date="2020-07" db="EMBL/GenBank/DDBJ databases">
        <authorList>
            <person name="Zhuang K."/>
            <person name="Ran Y."/>
        </authorList>
    </citation>
    <scope>NUCLEOTIDE SEQUENCE [LARGE SCALE GENOMIC DNA]</scope>
    <source>
        <strain evidence="5 6">WCH-YHL-001</strain>
    </source>
</reference>
<evidence type="ECO:0000256" key="1">
    <source>
        <dbReference type="ARBA" id="ARBA00006484"/>
    </source>
</evidence>
<dbReference type="SUPFAM" id="SSF51735">
    <property type="entry name" value="NAD(P)-binding Rossmann-fold domains"/>
    <property type="match status" value="1"/>
</dbReference>
<organism evidence="5 6">
    <name type="scientific">Nocardia huaxiensis</name>
    <dbReference type="NCBI Taxonomy" id="2755382"/>
    <lineage>
        <taxon>Bacteria</taxon>
        <taxon>Bacillati</taxon>
        <taxon>Actinomycetota</taxon>
        <taxon>Actinomycetes</taxon>
        <taxon>Mycobacteriales</taxon>
        <taxon>Nocardiaceae</taxon>
        <taxon>Nocardia</taxon>
    </lineage>
</organism>
<gene>
    <name evidence="5" type="ORF">H0264_30750</name>
</gene>
<dbReference type="CDD" id="cd05233">
    <property type="entry name" value="SDR_c"/>
    <property type="match status" value="1"/>
</dbReference>
<protein>
    <submittedName>
        <fullName evidence="5">SDR family oxidoreductase</fullName>
    </submittedName>
</protein>
<accession>A0A7D6ZG82</accession>
<dbReference type="SMART" id="SM00822">
    <property type="entry name" value="PKS_KR"/>
    <property type="match status" value="1"/>
</dbReference>
<dbReference type="Proteomes" id="UP000515512">
    <property type="component" value="Chromosome"/>
</dbReference>
<dbReference type="PANTHER" id="PTHR44196">
    <property type="entry name" value="DEHYDROGENASE/REDUCTASE SDR FAMILY MEMBER 7B"/>
    <property type="match status" value="1"/>
</dbReference>
<sequence>MALPKPAPDRTALVTGASSGIGRAIALELAGRGHQVCLVARREEKLAELAREIKAAGGRAEVLVTDLTDRAARAELPKRVADLGLSVDILVNNAGWSTLGPVVDSTPESELGMVEVDVMSVVDLCTRFAPGMVERGAGAILNVASTASFQPLPGQTGYGAAKAFVLSYSLSLKGELMGTGVKVTALCPGPVVTEFIDVAGFTEQEYKFMPPPMWKPAHKVAKAGVNGVARGRMVVIPGQLNRFVSYLAYYSPKRIVVPIVALGHPRLQSLRKSRRR</sequence>
<evidence type="ECO:0000313" key="6">
    <source>
        <dbReference type="Proteomes" id="UP000515512"/>
    </source>
</evidence>
<comment type="similarity">
    <text evidence="1 3">Belongs to the short-chain dehydrogenases/reductases (SDR) family.</text>
</comment>
<dbReference type="EMBL" id="CP059399">
    <property type="protein sequence ID" value="QLY29587.1"/>
    <property type="molecule type" value="Genomic_DNA"/>
</dbReference>
<dbReference type="GO" id="GO:0016020">
    <property type="term" value="C:membrane"/>
    <property type="evidence" value="ECO:0007669"/>
    <property type="project" value="TreeGrafter"/>
</dbReference>
<dbReference type="Gene3D" id="3.40.50.720">
    <property type="entry name" value="NAD(P)-binding Rossmann-like Domain"/>
    <property type="match status" value="1"/>
</dbReference>
<dbReference type="InterPro" id="IPR036291">
    <property type="entry name" value="NAD(P)-bd_dom_sf"/>
</dbReference>
<keyword evidence="2" id="KW-0560">Oxidoreductase</keyword>
<proteinExistence type="inferred from homology"/>
<dbReference type="PRINTS" id="PR00081">
    <property type="entry name" value="GDHRDH"/>
</dbReference>
<dbReference type="RefSeq" id="WP_181580791.1">
    <property type="nucleotide sequence ID" value="NZ_CP059399.1"/>
</dbReference>
<dbReference type="GO" id="GO:0016491">
    <property type="term" value="F:oxidoreductase activity"/>
    <property type="evidence" value="ECO:0007669"/>
    <property type="project" value="UniProtKB-KW"/>
</dbReference>
<dbReference type="Pfam" id="PF00106">
    <property type="entry name" value="adh_short"/>
    <property type="match status" value="1"/>
</dbReference>
<evidence type="ECO:0000259" key="4">
    <source>
        <dbReference type="SMART" id="SM00822"/>
    </source>
</evidence>
<keyword evidence="6" id="KW-1185">Reference proteome</keyword>
<name>A0A7D6ZG82_9NOCA</name>
<feature type="domain" description="Ketoreductase" evidence="4">
    <location>
        <begin position="10"/>
        <end position="195"/>
    </location>
</feature>
<dbReference type="PANTHER" id="PTHR44196:SF2">
    <property type="entry name" value="SHORT-CHAIN DEHYDROGENASE-RELATED"/>
    <property type="match status" value="1"/>
</dbReference>
<dbReference type="InterPro" id="IPR057326">
    <property type="entry name" value="KR_dom"/>
</dbReference>
<dbReference type="InterPro" id="IPR002347">
    <property type="entry name" value="SDR_fam"/>
</dbReference>
<evidence type="ECO:0000313" key="5">
    <source>
        <dbReference type="EMBL" id="QLY29587.1"/>
    </source>
</evidence>
<dbReference type="PRINTS" id="PR00080">
    <property type="entry name" value="SDRFAMILY"/>
</dbReference>
<evidence type="ECO:0000256" key="2">
    <source>
        <dbReference type="ARBA" id="ARBA00023002"/>
    </source>
</evidence>